<reference evidence="1 2" key="1">
    <citation type="submission" date="2020-02" db="EMBL/GenBank/DDBJ databases">
        <authorList>
            <person name="Hogendoorn C."/>
        </authorList>
    </citation>
    <scope>NUCLEOTIDE SEQUENCE [LARGE SCALE GENOMIC DNA]</scope>
    <source>
        <strain evidence="1">R501</strain>
    </source>
</reference>
<gene>
    <name evidence="1" type="ORF">R50_2679</name>
</gene>
<evidence type="ECO:0000313" key="1">
    <source>
        <dbReference type="EMBL" id="CAB1130168.1"/>
    </source>
</evidence>
<dbReference type="EMBL" id="LR778114">
    <property type="protein sequence ID" value="CAB1130168.1"/>
    <property type="molecule type" value="Genomic_DNA"/>
</dbReference>
<accession>A0A6F8ZK43</accession>
<dbReference type="AlphaFoldDB" id="A0A6F8ZK43"/>
<protein>
    <submittedName>
        <fullName evidence="1">Uncharacterized protein</fullName>
    </submittedName>
</protein>
<proteinExistence type="predicted"/>
<keyword evidence="2" id="KW-1185">Reference proteome</keyword>
<sequence>MPVGRPLVLWGSTLWIGLLGNSQTPRPPSPGFCSSMC</sequence>
<dbReference type="Proteomes" id="UP000503399">
    <property type="component" value="Chromosome"/>
</dbReference>
<dbReference type="KEGG" id="hfv:R50_2679"/>
<organism evidence="1 2">
    <name type="scientific">Candidatus Hydrogenisulfobacillus filiaventi</name>
    <dbReference type="NCBI Taxonomy" id="2707344"/>
    <lineage>
        <taxon>Bacteria</taxon>
        <taxon>Bacillati</taxon>
        <taxon>Bacillota</taxon>
        <taxon>Clostridia</taxon>
        <taxon>Eubacteriales</taxon>
        <taxon>Clostridiales Family XVII. Incertae Sedis</taxon>
        <taxon>Candidatus Hydrogenisulfobacillus</taxon>
    </lineage>
</organism>
<evidence type="ECO:0000313" key="2">
    <source>
        <dbReference type="Proteomes" id="UP000503399"/>
    </source>
</evidence>
<name>A0A6F8ZK43_9FIRM</name>